<feature type="transmembrane region" description="Helical" evidence="1">
    <location>
        <begin position="28"/>
        <end position="53"/>
    </location>
</feature>
<evidence type="ECO:0000256" key="1">
    <source>
        <dbReference type="SAM" id="Phobius"/>
    </source>
</evidence>
<organism evidence="2 3">
    <name type="scientific">Larinioides sclopetarius</name>
    <dbReference type="NCBI Taxonomy" id="280406"/>
    <lineage>
        <taxon>Eukaryota</taxon>
        <taxon>Metazoa</taxon>
        <taxon>Ecdysozoa</taxon>
        <taxon>Arthropoda</taxon>
        <taxon>Chelicerata</taxon>
        <taxon>Arachnida</taxon>
        <taxon>Araneae</taxon>
        <taxon>Araneomorphae</taxon>
        <taxon>Entelegynae</taxon>
        <taxon>Araneoidea</taxon>
        <taxon>Araneidae</taxon>
        <taxon>Larinioides</taxon>
    </lineage>
</organism>
<evidence type="ECO:0000313" key="2">
    <source>
        <dbReference type="EMBL" id="CAL1291956.1"/>
    </source>
</evidence>
<dbReference type="Proteomes" id="UP001497382">
    <property type="component" value="Unassembled WGS sequence"/>
</dbReference>
<protein>
    <submittedName>
        <fullName evidence="2">Uncharacterized protein</fullName>
    </submittedName>
</protein>
<keyword evidence="1" id="KW-0472">Membrane</keyword>
<feature type="transmembrane region" description="Helical" evidence="1">
    <location>
        <begin position="5"/>
        <end position="22"/>
    </location>
</feature>
<evidence type="ECO:0000313" key="3">
    <source>
        <dbReference type="Proteomes" id="UP001497382"/>
    </source>
</evidence>
<keyword evidence="3" id="KW-1185">Reference proteome</keyword>
<keyword evidence="1" id="KW-1133">Transmembrane helix</keyword>
<reference evidence="2 3" key="1">
    <citation type="submission" date="2024-04" db="EMBL/GenBank/DDBJ databases">
        <authorList>
            <person name="Rising A."/>
            <person name="Reimegard J."/>
            <person name="Sonavane S."/>
            <person name="Akerstrom W."/>
            <person name="Nylinder S."/>
            <person name="Hedman E."/>
            <person name="Kallberg Y."/>
        </authorList>
    </citation>
    <scope>NUCLEOTIDE SEQUENCE [LARGE SCALE GENOMIC DNA]</scope>
</reference>
<feature type="transmembrane region" description="Helical" evidence="1">
    <location>
        <begin position="65"/>
        <end position="88"/>
    </location>
</feature>
<gene>
    <name evidence="2" type="ORF">LARSCL_LOCUS17381</name>
</gene>
<keyword evidence="1" id="KW-0812">Transmembrane</keyword>
<dbReference type="EMBL" id="CAXIEN010000296">
    <property type="protein sequence ID" value="CAL1291956.1"/>
    <property type="molecule type" value="Genomic_DNA"/>
</dbReference>
<comment type="caution">
    <text evidence="2">The sequence shown here is derived from an EMBL/GenBank/DDBJ whole genome shotgun (WGS) entry which is preliminary data.</text>
</comment>
<sequence length="119" mass="13459">MVRRIWDGVLILCQIGYAVLLLGRQACIYRLVSVVCCIAVCFLPADGGCFVWLHCVARFFSSRILWWCSSSRICLICISSCCFILTPIKSSKGVKFVLRVMVLFKIRCNRGTYLNHLSG</sequence>
<dbReference type="AlphaFoldDB" id="A0AAV2B6V4"/>
<name>A0AAV2B6V4_9ARAC</name>
<accession>A0AAV2B6V4</accession>
<proteinExistence type="predicted"/>